<dbReference type="NCBIfam" id="NF001824">
    <property type="entry name" value="PRK00558.1-5"/>
    <property type="match status" value="1"/>
</dbReference>
<organism evidence="10 11">
    <name type="scientific">Eiseniibacteriota bacterium</name>
    <dbReference type="NCBI Taxonomy" id="2212470"/>
    <lineage>
        <taxon>Bacteria</taxon>
        <taxon>Candidatus Eiseniibacteriota</taxon>
    </lineage>
</organism>
<dbReference type="InterPro" id="IPR047296">
    <property type="entry name" value="GIY-YIG_UvrC_Cho"/>
</dbReference>
<evidence type="ECO:0000256" key="2">
    <source>
        <dbReference type="ARBA" id="ARBA00022763"/>
    </source>
</evidence>
<protein>
    <recommendedName>
        <fullName evidence="6">UvrABC system protein C</fullName>
        <shortName evidence="6">Protein UvrC</shortName>
    </recommendedName>
    <alternativeName>
        <fullName evidence="6">Excinuclease ABC subunit C</fullName>
    </alternativeName>
</protein>
<dbReference type="SMART" id="SM00465">
    <property type="entry name" value="GIYc"/>
    <property type="match status" value="1"/>
</dbReference>
<evidence type="ECO:0000256" key="1">
    <source>
        <dbReference type="ARBA" id="ARBA00022490"/>
    </source>
</evidence>
<dbReference type="GO" id="GO:0006289">
    <property type="term" value="P:nucleotide-excision repair"/>
    <property type="evidence" value="ECO:0007669"/>
    <property type="project" value="UniProtKB-UniRule"/>
</dbReference>
<dbReference type="InterPro" id="IPR010994">
    <property type="entry name" value="RuvA_2-like"/>
</dbReference>
<feature type="domain" description="UVR" evidence="7">
    <location>
        <begin position="232"/>
        <end position="267"/>
    </location>
</feature>
<dbReference type="InterPro" id="IPR000305">
    <property type="entry name" value="GIY-YIG_endonuc"/>
</dbReference>
<dbReference type="GO" id="GO:0009432">
    <property type="term" value="P:SOS response"/>
    <property type="evidence" value="ECO:0007669"/>
    <property type="project" value="UniProtKB-UniRule"/>
</dbReference>
<dbReference type="Pfam" id="PF08459">
    <property type="entry name" value="UvrC_RNaseH_dom"/>
    <property type="match status" value="1"/>
</dbReference>
<dbReference type="Gene3D" id="3.40.1440.10">
    <property type="entry name" value="GIY-YIG endonuclease"/>
    <property type="match status" value="1"/>
</dbReference>
<dbReference type="InterPro" id="IPR036876">
    <property type="entry name" value="UVR_dom_sf"/>
</dbReference>
<dbReference type="PROSITE" id="PS50164">
    <property type="entry name" value="GIY_YIG"/>
    <property type="match status" value="1"/>
</dbReference>
<evidence type="ECO:0000259" key="7">
    <source>
        <dbReference type="PROSITE" id="PS50151"/>
    </source>
</evidence>
<proteinExistence type="inferred from homology"/>
<dbReference type="PROSITE" id="PS50165">
    <property type="entry name" value="UVRC"/>
    <property type="match status" value="1"/>
</dbReference>
<dbReference type="Pfam" id="PF22920">
    <property type="entry name" value="UvrC_RNaseH"/>
    <property type="match status" value="1"/>
</dbReference>
<feature type="domain" description="GIY-YIG" evidence="8">
    <location>
        <begin position="42"/>
        <end position="121"/>
    </location>
</feature>
<comment type="similarity">
    <text evidence="6">Belongs to the UvrC family.</text>
</comment>
<dbReference type="InterPro" id="IPR050066">
    <property type="entry name" value="UvrABC_protein_C"/>
</dbReference>
<accession>A0A538T5M1</accession>
<dbReference type="InterPro" id="IPR003583">
    <property type="entry name" value="Hlx-hairpin-Hlx_DNA-bd_motif"/>
</dbReference>
<keyword evidence="1 6" id="KW-0963">Cytoplasm</keyword>
<dbReference type="CDD" id="cd10434">
    <property type="entry name" value="GIY-YIG_UvrC_Cho"/>
    <property type="match status" value="1"/>
</dbReference>
<dbReference type="SUPFAM" id="SSF82771">
    <property type="entry name" value="GIY-YIG endonuclease"/>
    <property type="match status" value="1"/>
</dbReference>
<dbReference type="Gene3D" id="3.30.420.340">
    <property type="entry name" value="UvrC, RNAse H endonuclease domain"/>
    <property type="match status" value="1"/>
</dbReference>
<evidence type="ECO:0000259" key="9">
    <source>
        <dbReference type="PROSITE" id="PS50165"/>
    </source>
</evidence>
<dbReference type="InterPro" id="IPR004791">
    <property type="entry name" value="UvrC"/>
</dbReference>
<dbReference type="SUPFAM" id="SSF47781">
    <property type="entry name" value="RuvA domain 2-like"/>
    <property type="match status" value="1"/>
</dbReference>
<dbReference type="Proteomes" id="UP000320913">
    <property type="component" value="Unassembled WGS sequence"/>
</dbReference>
<keyword evidence="2 6" id="KW-0227">DNA damage</keyword>
<gene>
    <name evidence="6 10" type="primary">uvrC</name>
    <name evidence="10" type="ORF">E6K75_04755</name>
</gene>
<evidence type="ECO:0000259" key="8">
    <source>
        <dbReference type="PROSITE" id="PS50164"/>
    </source>
</evidence>
<dbReference type="PROSITE" id="PS50151">
    <property type="entry name" value="UVR"/>
    <property type="match status" value="1"/>
</dbReference>
<name>A0A538T5M1_UNCEI</name>
<sequence>MRSSAFHLTPRKCKPLRYREIPALSTPEPGAGRVILPRWPRVFEGVYVFKGAGGRVLYVGKAKRLDQRVRSHFQSPDLIGPRQVALVSNVRDLDFIAVDSEGDALHLEATLVREHQPPYNIRLKDDKRYPYIRVSWQEPYPRMSLVRRIERDGGRYFGPYTEVKALRELLRMTQTIFPMRSCQDIDAHIAARRECLDVHIGRCTGPCIARQTQEEYRAMVDQFCDFLVGRREEVVRRLQQFQKDAAARREYERAGRIRDQVRGIESILARQRVVDLSGSEADVIGVARQGEAACAVIFKIRERRVVSRDVRWLQGAGKTDEAELLRAFLTLYYTRAEQVPACVLVEVEPAEAKLLERVLSASASSGVRVRTPRGTAERALVRNARRNAALLLGRESEDGERERPLSRNEFDEALELQRELGLPTLPRRIRAFDVSTIQGRHTVASMVTFRDGSPFKGEYRRFRIESVAGQDDFASMSEAVGRHAARVQEGEIEPADLIVIDGGVGQLEAARKAASGTPLERVPFIGLAKRLEEIFLPGRHDSLLLPRRSPAVKLLMRIRDEAHRFAVGYHRLVRTKAARASALDKVPGLGPKRRALLLQKFGSLERIRRQPLDAIASVPGIGVRMAERILREIGTANGVNA</sequence>
<dbReference type="GO" id="GO:0009380">
    <property type="term" value="C:excinuclease repair complex"/>
    <property type="evidence" value="ECO:0007669"/>
    <property type="project" value="InterPro"/>
</dbReference>
<reference evidence="10 11" key="1">
    <citation type="journal article" date="2019" name="Nat. Microbiol.">
        <title>Mediterranean grassland soil C-N compound turnover is dependent on rainfall and depth, and is mediated by genomically divergent microorganisms.</title>
        <authorList>
            <person name="Diamond S."/>
            <person name="Andeer P.F."/>
            <person name="Li Z."/>
            <person name="Crits-Christoph A."/>
            <person name="Burstein D."/>
            <person name="Anantharaman K."/>
            <person name="Lane K.R."/>
            <person name="Thomas B.C."/>
            <person name="Pan C."/>
            <person name="Northen T.R."/>
            <person name="Banfield J.F."/>
        </authorList>
    </citation>
    <scope>NUCLEOTIDE SEQUENCE [LARGE SCALE GENOMIC DNA]</scope>
    <source>
        <strain evidence="10">WS_5</strain>
    </source>
</reference>
<dbReference type="GO" id="GO:0003677">
    <property type="term" value="F:DNA binding"/>
    <property type="evidence" value="ECO:0007669"/>
    <property type="project" value="UniProtKB-UniRule"/>
</dbReference>
<dbReference type="AlphaFoldDB" id="A0A538T5M1"/>
<dbReference type="HAMAP" id="MF_00203">
    <property type="entry name" value="UvrC"/>
    <property type="match status" value="1"/>
</dbReference>
<dbReference type="InterPro" id="IPR001943">
    <property type="entry name" value="UVR_dom"/>
</dbReference>
<keyword evidence="6" id="KW-0742">SOS response</keyword>
<evidence type="ECO:0000256" key="3">
    <source>
        <dbReference type="ARBA" id="ARBA00022769"/>
    </source>
</evidence>
<feature type="domain" description="UvrC family homology region profile" evidence="9">
    <location>
        <begin position="283"/>
        <end position="512"/>
    </location>
</feature>
<dbReference type="Pfam" id="PF14520">
    <property type="entry name" value="HHH_5"/>
    <property type="match status" value="1"/>
</dbReference>
<dbReference type="EMBL" id="VBOV01000114">
    <property type="protein sequence ID" value="TMQ58918.1"/>
    <property type="molecule type" value="Genomic_DNA"/>
</dbReference>
<keyword evidence="5 6" id="KW-0234">DNA repair</keyword>
<dbReference type="PANTHER" id="PTHR30562:SF1">
    <property type="entry name" value="UVRABC SYSTEM PROTEIN C"/>
    <property type="match status" value="1"/>
</dbReference>
<evidence type="ECO:0000313" key="11">
    <source>
        <dbReference type="Proteomes" id="UP000320913"/>
    </source>
</evidence>
<comment type="subunit">
    <text evidence="6">Interacts with UvrB in an incision complex.</text>
</comment>
<dbReference type="GO" id="GO:0009381">
    <property type="term" value="F:excinuclease ABC activity"/>
    <property type="evidence" value="ECO:0007669"/>
    <property type="project" value="UniProtKB-UniRule"/>
</dbReference>
<evidence type="ECO:0000256" key="4">
    <source>
        <dbReference type="ARBA" id="ARBA00022881"/>
    </source>
</evidence>
<dbReference type="NCBIfam" id="TIGR00194">
    <property type="entry name" value="uvrC"/>
    <property type="match status" value="1"/>
</dbReference>
<comment type="caution">
    <text evidence="10">The sequence shown here is derived from an EMBL/GenBank/DDBJ whole genome shotgun (WGS) entry which is preliminary data.</text>
</comment>
<dbReference type="InterPro" id="IPR035901">
    <property type="entry name" value="GIY-YIG_endonuc_sf"/>
</dbReference>
<dbReference type="GO" id="GO:0005737">
    <property type="term" value="C:cytoplasm"/>
    <property type="evidence" value="ECO:0007669"/>
    <property type="project" value="UniProtKB-SubCell"/>
</dbReference>
<dbReference type="InterPro" id="IPR001162">
    <property type="entry name" value="UvrC_RNase_H_dom"/>
</dbReference>
<dbReference type="SMART" id="SM00278">
    <property type="entry name" value="HhH1"/>
    <property type="match status" value="2"/>
</dbReference>
<dbReference type="PANTHER" id="PTHR30562">
    <property type="entry name" value="UVRC/OXIDOREDUCTASE"/>
    <property type="match status" value="1"/>
</dbReference>
<keyword evidence="4 6" id="KW-0267">Excision nuclease</keyword>
<comment type="subcellular location">
    <subcellularLocation>
        <location evidence="6">Cytoplasm</location>
    </subcellularLocation>
</comment>
<dbReference type="InterPro" id="IPR038476">
    <property type="entry name" value="UvrC_RNase_H_dom_sf"/>
</dbReference>
<keyword evidence="3 6" id="KW-0228">DNA excision</keyword>
<evidence type="ECO:0000256" key="5">
    <source>
        <dbReference type="ARBA" id="ARBA00023204"/>
    </source>
</evidence>
<evidence type="ECO:0000256" key="6">
    <source>
        <dbReference type="HAMAP-Rule" id="MF_00203"/>
    </source>
</evidence>
<evidence type="ECO:0000313" key="10">
    <source>
        <dbReference type="EMBL" id="TMQ58918.1"/>
    </source>
</evidence>
<comment type="function">
    <text evidence="6">The UvrABC repair system catalyzes the recognition and processing of DNA lesions. UvrC both incises the 5' and 3' sides of the lesion. The N-terminal half is responsible for the 3' incision and the C-terminal half is responsible for the 5' incision.</text>
</comment>
<dbReference type="Gene3D" id="1.10.150.20">
    <property type="entry name" value="5' to 3' exonuclease, C-terminal subdomain"/>
    <property type="match status" value="1"/>
</dbReference>
<dbReference type="SUPFAM" id="SSF46600">
    <property type="entry name" value="C-terminal UvrC-binding domain of UvrB"/>
    <property type="match status" value="1"/>
</dbReference>